<feature type="domain" description="Photosystem I PsaL reaction centre subunit XI" evidence="11">
    <location>
        <begin position="76"/>
        <end position="228"/>
    </location>
</feature>
<dbReference type="Pfam" id="PF02605">
    <property type="entry name" value="PsaL"/>
    <property type="match status" value="1"/>
</dbReference>
<dbReference type="AlphaFoldDB" id="A0A388L8Q1"/>
<dbReference type="PANTHER" id="PTHR34803:SF2">
    <property type="entry name" value="PHOTOSYSTEM I REACTION CENTER SUBUNIT XI, CHLOROPLASTIC"/>
    <property type="match status" value="1"/>
</dbReference>
<evidence type="ECO:0000256" key="9">
    <source>
        <dbReference type="ARBA" id="ARBA00070554"/>
    </source>
</evidence>
<feature type="transmembrane region" description="Helical" evidence="10">
    <location>
        <begin position="202"/>
        <end position="224"/>
    </location>
</feature>
<dbReference type="OMA" id="FLIGPWV"/>
<evidence type="ECO:0000256" key="5">
    <source>
        <dbReference type="ARBA" id="ARBA00022836"/>
    </source>
</evidence>
<keyword evidence="7 10" id="KW-0472">Membrane</keyword>
<keyword evidence="4 10" id="KW-0812">Transmembrane</keyword>
<dbReference type="GO" id="GO:0009538">
    <property type="term" value="C:photosystem I reaction center"/>
    <property type="evidence" value="ECO:0007669"/>
    <property type="project" value="InterPro"/>
</dbReference>
<accession>A0A388L8Q1</accession>
<dbReference type="FunFam" id="1.20.1240.10:FF:000001">
    <property type="entry name" value="Photosystem I reaction center subunit XI"/>
    <property type="match status" value="1"/>
</dbReference>
<dbReference type="EMBL" id="BFEA01000300">
    <property type="protein sequence ID" value="GBG78677.1"/>
    <property type="molecule type" value="Genomic_DNA"/>
</dbReference>
<dbReference type="STRING" id="69332.A0A388L8Q1"/>
<dbReference type="GO" id="GO:0009535">
    <property type="term" value="C:chloroplast thylakoid membrane"/>
    <property type="evidence" value="ECO:0007669"/>
    <property type="project" value="TreeGrafter"/>
</dbReference>
<comment type="similarity">
    <text evidence="2">Belongs to the PsaL family.</text>
</comment>
<gene>
    <name evidence="12" type="ORF">CBR_g27900</name>
</gene>
<dbReference type="InterPro" id="IPR036592">
    <property type="entry name" value="PSI_PsaL_sf"/>
</dbReference>
<evidence type="ECO:0000313" key="12">
    <source>
        <dbReference type="EMBL" id="GBG78677.1"/>
    </source>
</evidence>
<evidence type="ECO:0000256" key="1">
    <source>
        <dbReference type="ARBA" id="ARBA00004141"/>
    </source>
</evidence>
<keyword evidence="6 10" id="KW-1133">Transmembrane helix</keyword>
<evidence type="ECO:0000256" key="6">
    <source>
        <dbReference type="ARBA" id="ARBA00022989"/>
    </source>
</evidence>
<dbReference type="PANTHER" id="PTHR34803">
    <property type="entry name" value="PHOTOSYSTEM I REACTION CENTER SUBUNIT XI, CHLOROPLASTIC"/>
    <property type="match status" value="1"/>
</dbReference>
<reference evidence="12 13" key="1">
    <citation type="journal article" date="2018" name="Cell">
        <title>The Chara Genome: Secondary Complexity and Implications for Plant Terrestrialization.</title>
        <authorList>
            <person name="Nishiyama T."/>
            <person name="Sakayama H."/>
            <person name="Vries J.D."/>
            <person name="Buschmann H."/>
            <person name="Saint-Marcoux D."/>
            <person name="Ullrich K.K."/>
            <person name="Haas F.B."/>
            <person name="Vanderstraeten L."/>
            <person name="Becker D."/>
            <person name="Lang D."/>
            <person name="Vosolsobe S."/>
            <person name="Rombauts S."/>
            <person name="Wilhelmsson P.K.I."/>
            <person name="Janitza P."/>
            <person name="Kern R."/>
            <person name="Heyl A."/>
            <person name="Rumpler F."/>
            <person name="Villalobos L.I.A.C."/>
            <person name="Clay J.M."/>
            <person name="Skokan R."/>
            <person name="Toyoda A."/>
            <person name="Suzuki Y."/>
            <person name="Kagoshima H."/>
            <person name="Schijlen E."/>
            <person name="Tajeshwar N."/>
            <person name="Catarino B."/>
            <person name="Hetherington A.J."/>
            <person name="Saltykova A."/>
            <person name="Bonnot C."/>
            <person name="Breuninger H."/>
            <person name="Symeonidi A."/>
            <person name="Radhakrishnan G.V."/>
            <person name="Van Nieuwerburgh F."/>
            <person name="Deforce D."/>
            <person name="Chang C."/>
            <person name="Karol K.G."/>
            <person name="Hedrich R."/>
            <person name="Ulvskov P."/>
            <person name="Glockner G."/>
            <person name="Delwiche C.F."/>
            <person name="Petrasek J."/>
            <person name="Van de Peer Y."/>
            <person name="Friml J."/>
            <person name="Beilby M."/>
            <person name="Dolan L."/>
            <person name="Kohara Y."/>
            <person name="Sugano S."/>
            <person name="Fujiyama A."/>
            <person name="Delaux P.-M."/>
            <person name="Quint M."/>
            <person name="TheiBen G."/>
            <person name="Hagemann M."/>
            <person name="Harholt J."/>
            <person name="Dunand C."/>
            <person name="Zachgo S."/>
            <person name="Langdale J."/>
            <person name="Maumus F."/>
            <person name="Straeten D.V.D."/>
            <person name="Gould S.B."/>
            <person name="Rensing S.A."/>
        </authorList>
    </citation>
    <scope>NUCLEOTIDE SEQUENCE [LARGE SCALE GENOMIC DNA]</scope>
    <source>
        <strain evidence="12 13">S276</strain>
    </source>
</reference>
<dbReference type="Gene3D" id="1.20.1240.10">
    <property type="entry name" value="Photosystem I PsaL, reaction centre subunit XI"/>
    <property type="match status" value="1"/>
</dbReference>
<evidence type="ECO:0000256" key="10">
    <source>
        <dbReference type="SAM" id="Phobius"/>
    </source>
</evidence>
<evidence type="ECO:0000256" key="4">
    <source>
        <dbReference type="ARBA" id="ARBA00022692"/>
    </source>
</evidence>
<dbReference type="Proteomes" id="UP000265515">
    <property type="component" value="Unassembled WGS sequence"/>
</dbReference>
<evidence type="ECO:0000256" key="2">
    <source>
        <dbReference type="ARBA" id="ARBA00008820"/>
    </source>
</evidence>
<comment type="subcellular location">
    <subcellularLocation>
        <location evidence="1">Membrane</location>
        <topology evidence="1">Multi-pass membrane protein</topology>
    </subcellularLocation>
</comment>
<dbReference type="GO" id="GO:0015979">
    <property type="term" value="P:photosynthesis"/>
    <property type="evidence" value="ECO:0007669"/>
    <property type="project" value="UniProtKB-KW"/>
</dbReference>
<dbReference type="OrthoDB" id="35506at2759"/>
<evidence type="ECO:0000259" key="11">
    <source>
        <dbReference type="Pfam" id="PF02605"/>
    </source>
</evidence>
<evidence type="ECO:0000313" key="13">
    <source>
        <dbReference type="Proteomes" id="UP000265515"/>
    </source>
</evidence>
<dbReference type="Gramene" id="GBG78677">
    <property type="protein sequence ID" value="GBG78677"/>
    <property type="gene ID" value="CBR_g27900"/>
</dbReference>
<comment type="caution">
    <text evidence="12">The sequence shown here is derived from an EMBL/GenBank/DDBJ whole genome shotgun (WGS) entry which is preliminary data.</text>
</comment>
<sequence>MAATTLAAVAAANSAILSAPIASSARRERSFSSAQVNRAFFGKGLGFVPSSQQLSLTRTTDAFVVRAAKKDETSVIAPLNGDPFIGMLETPVTSSPLVGWFLSNLPAYQTSVNPLLRGVEVGLAHGYLLVGPFVRLGPLRNTDLALSSGSAAAAGLVVILSVCLSMYGIVTFPEGASSGGLKTLTLTGREKEADKLQSADGWAGFTGGFIFGGLSGVAWAYFLLNNIQYPL</sequence>
<dbReference type="InterPro" id="IPR022980">
    <property type="entry name" value="PSI_suXI"/>
</dbReference>
<evidence type="ECO:0000256" key="8">
    <source>
        <dbReference type="ARBA" id="ARBA00032768"/>
    </source>
</evidence>
<evidence type="ECO:0000256" key="7">
    <source>
        <dbReference type="ARBA" id="ARBA00023136"/>
    </source>
</evidence>
<protein>
    <recommendedName>
        <fullName evidence="9">Photosystem I reaction center subunit XI, chloroplastic</fullName>
    </recommendedName>
    <alternativeName>
        <fullName evidence="8">PSI subunit V</fullName>
    </alternativeName>
</protein>
<keyword evidence="13" id="KW-1185">Reference proteome</keyword>
<dbReference type="SUPFAM" id="SSF81568">
    <property type="entry name" value="Photosystem I reaction center subunit XI, PsaL"/>
    <property type="match status" value="1"/>
</dbReference>
<dbReference type="InterPro" id="IPR003757">
    <property type="entry name" value="PSI_PsaL"/>
</dbReference>
<evidence type="ECO:0000256" key="3">
    <source>
        <dbReference type="ARBA" id="ARBA00022531"/>
    </source>
</evidence>
<keyword evidence="5" id="KW-0603">Photosystem I</keyword>
<organism evidence="12 13">
    <name type="scientific">Chara braunii</name>
    <name type="common">Braun's stonewort</name>
    <dbReference type="NCBI Taxonomy" id="69332"/>
    <lineage>
        <taxon>Eukaryota</taxon>
        <taxon>Viridiplantae</taxon>
        <taxon>Streptophyta</taxon>
        <taxon>Charophyceae</taxon>
        <taxon>Charales</taxon>
        <taxon>Characeae</taxon>
        <taxon>Chara</taxon>
    </lineage>
</organism>
<name>A0A388L8Q1_CHABU</name>
<proteinExistence type="inferred from homology"/>
<keyword evidence="3" id="KW-0602">Photosynthesis</keyword>
<feature type="transmembrane region" description="Helical" evidence="10">
    <location>
        <begin position="146"/>
        <end position="170"/>
    </location>
</feature>